<dbReference type="InterPro" id="IPR036116">
    <property type="entry name" value="FN3_sf"/>
</dbReference>
<dbReference type="Pfam" id="PF00041">
    <property type="entry name" value="fn3"/>
    <property type="match status" value="1"/>
</dbReference>
<dbReference type="CDD" id="cd00063">
    <property type="entry name" value="FN3"/>
    <property type="match status" value="4"/>
</dbReference>
<dbReference type="PANTHER" id="PTHR13817:SF166">
    <property type="entry name" value="NEURONAL IGCAM-RELATED"/>
    <property type="match status" value="1"/>
</dbReference>
<dbReference type="EMBL" id="QXFX01002167">
    <property type="protein sequence ID" value="KAE9079939.1"/>
    <property type="molecule type" value="Genomic_DNA"/>
</dbReference>
<dbReference type="SUPFAM" id="SSF49265">
    <property type="entry name" value="Fibronectin type III"/>
    <property type="match status" value="3"/>
</dbReference>
<feature type="non-terminal residue" evidence="4">
    <location>
        <position position="2872"/>
    </location>
</feature>
<reference evidence="4 5" key="1">
    <citation type="submission" date="2018-09" db="EMBL/GenBank/DDBJ databases">
        <title>Genomic investigation of the strawberry pathogen Phytophthora fragariae indicates pathogenicity is determined by transcriptional variation in three key races.</title>
        <authorList>
            <person name="Adams T.M."/>
            <person name="Armitage A.D."/>
            <person name="Sobczyk M.K."/>
            <person name="Bates H.J."/>
            <person name="Dunwell J.M."/>
            <person name="Nellist C.F."/>
            <person name="Harrison R.J."/>
        </authorList>
    </citation>
    <scope>NUCLEOTIDE SEQUENCE [LARGE SCALE GENOMIC DNA]</scope>
    <source>
        <strain evidence="4 5">ONT-3</strain>
    </source>
</reference>
<dbReference type="InterPro" id="IPR050964">
    <property type="entry name" value="Striated_Muscle_Regulatory"/>
</dbReference>
<proteinExistence type="predicted"/>
<dbReference type="PROSITE" id="PS50853">
    <property type="entry name" value="FN3"/>
    <property type="match status" value="2"/>
</dbReference>
<evidence type="ECO:0000256" key="2">
    <source>
        <dbReference type="SAM" id="MobiDB-lite"/>
    </source>
</evidence>
<dbReference type="Proteomes" id="UP000488956">
    <property type="component" value="Unassembled WGS sequence"/>
</dbReference>
<feature type="domain" description="Fibronectin type-III" evidence="3">
    <location>
        <begin position="418"/>
        <end position="524"/>
    </location>
</feature>
<protein>
    <recommendedName>
        <fullName evidence="3">Fibronectin type-III domain-containing protein</fullName>
    </recommendedName>
</protein>
<sequence length="2872" mass="302375">MIQVSPSDSWTGNNPGILVDSIQKGIQPISGTFRVAFASGGISDTTPPLPHNISAVDLQTALEGLVTLGAVNVTRSANGYGYNWVVTFLSEVKNDVSLLSVDGTELQGPGARILAARTLAGTQPALYCEQNGATGVPAEVAMPGKLRYVIQSLKTGQTYAIRVRAHNNEGYGYAMSISPSFQIPRSTPSAPQNVELLVLSSKYLKLRWSSPSNDGGTTILGYRIQWDTAGTFPNVNTPNYDYQTVVSVSSTDTGPYFYNILAPIVTTYYVRVLALNDQGDGPYATPAKYARPVNRTPGRVEDATATVLSSYAILVEWNASSTNEYYYGGDGGLPITQYMIEWDTSPAFNSPAEFGLVDGKIRSFIIGGDDAITGVRSDILVAGSSYSIRITAFNAKGSGAPQPTAPSSVVVTNQPPSAPQNLTLSVISATSVRAGWTNPLFDGGSSLKSYQIEWDEQDDFSSGQSSSATIPIVREMQSVTLQSDVVNEEQFVDVTVEVVNEEQEVRSTFTGVDEIQVITTTNQAVVDEVQKVVTSAKDGNEIQELRLDDDDIDEIQAIRTTVTEGFEVQDVKVGVERVSEVQSITLVFTGGVGNMGSVTGTFYLTFDSTVCTYCLPTKKHSVDTGDLLSSLQNSDNTTAAGTMKTELEGLDNIDSVAVSRTSTTSGANTGDDLTYTYLVTFTGNDVGGDVPLLSAGGTITFNGNTITPVIQQEIQGNEPDFDATQPPAYSLISITYTCEAYSNPNDASTFSTACTPTDTVCDACVTDFDGSTFTVIGDVTALVTQGTNLIAGVCSFEADSVVYTTTTAIGITTDDPGALCSNFAGQAFSLYKAPQRVASSIPIKLAAAMAADGGDVQGYLAPVIDTVTVQRNFAVSSDFVGAIYSVMFAKRSGTLPFLECDASSITPLQFGTAVYCSVTRTTVGSVLTGTFKVGLISQDDTDVNNPNAAYAPGLAVYSADIPWDASESVMKAALEAVDQRVGKLVFGTVDVTRSVYSPTGNKWSGGFSWQITFTSRPWDIPTITVDGTGLKSSDDSIYTTQLTAGDAASPLLNPNVACRNGNQIGGTMAITFAGVTATCTIGVDTSLDTLDQSVEDTKLEHFFINDLKIPTITIMRSAASQALGFNWTITFIDDSTGGDVESLVLATQLTSTTGSNNGRTFVDEVLKGNELAGAFQLVFNGETTGPILAGADASAMQAQLNSLRSIKPSSVIVSRGPPTSDQVLGYTWFITFHSSVWADPTIDHSAGIDGNWKGAAAAWDAVWETGYSKAWGRQVGHPSLIQCDKSSLITTTTDGSQVCNTSVVTQGVGPLAGTFSVSLDSRLSTHLAVHSSETSDPIAHNAWPTKEESGHSGTSVEEILEKMANVGDVDVSRSLVDPTNGGYEWTVTFLRDASNTTHPCEQLETLADGTQLCNSPGNVPQMATTESQLKGSNPHATVSTTQTGAILRGAFTDFKVLGDAGVAQRYSVSVSCTNTAVSNAPCTITTFTIQSGISTIQTTLLANDMFIVGAFTSCVFQVVDVTPPNINVKSLDCAALNSGNTATPLGLSILMPWNADGSLVKRVLEAAATKAGRKVIVQKTVHGKYGEMSWLVHFISNPSYTPLGAGNLPLITTTFVPETPLNGNPIGVSEVTRGSDGLSGSFFLDFHSSFGPREMAFNEDPTRLERKLNEMDTIGRVTVERPVTTATTTGYVYTVYFFGDALTGDVAALQTSPKTTGGASCTGVTGSSVTVGVVTQGGNLPHQRLSQATDSGQVIDTNGYYKMSLNGKETDCLLWGAAASDLETALETKLNTGEVIVTRRGGGISQTELQRLRMTADAEVTSDTTGLFQLQFTLQGQSAATNCIGYGVSAASLQKELNALSNLNIAVDHINVTRDGDGSSTWGFGYEYLINFRGPVAGGYSPVVGNVALLEIVNVGQSPCSSTAIGGHPALIMETVRQGSPGYTYDIFFMDYTATATVPLLWLQHEGQGSVCTTGWVHNGGSVRRASMEMIDFGGSSEIQVLTIYNKNAAGRFQLSFLGQTTTCLSFSAAGSGVQDALNALTTIGTDGVAVTRDSDVKVALNGYIHRITFVGDLVTGNMPLLAVQEADATCLNPGPTTKATMGMDTQGGINSGEFALTSFYNGEAPGVPHTAYSISQQFSVMSEQFEVQQLIVTNPTNTAASYTLTLLNQPTRTIPWDASESTLEAALTVTGVTAGDITVSRRQDASLAPQGFVYTIYFSGASVAGNLQPLATGTLTNLVASNIQVSVIRDGANGVPSFTSDSIPLALPDNPDVGSSYLSSATSLDVFKVNGFLWTIKFKSSLGNIPKLGKQTKSLTGGTMAITDDFIPGSASNSYVISNLLAGINYYVHVAAMTDIGTGPFTASGSIMPSGTASAVQNIAAGYAVFEREVQEVRLAASHITEIQEITTEAASIAEVQTLRTYASPAQCATGSCIRGSFAFRVPTVQTVTISAQAAITAGTFTLLFTRQIADPANAGWFKSIGAKSAAIAWNADASDVEAALAAVNNGAVTASDIVVTRDGDASEEFDYGYVFQITFIGNNVAGETSQITCGDVGFTTTGSAPYNCGVTMETDIAMGTDTAVQQVVVKASKTLVAGSYSLRFNHLGARKTSGCIPFDASASIMDAALEAMDNIDKVFVTRSRDATVAPNGFIYQIFFHGNGVYGDVNLLEPVGCTTFQTQEKNALTAVGVNDQVLISMVDYGGFNASNTFVNAASATAAQLTADLDQLPVFGDVLVSQSLVDEQGGYIWTVAFKDSEGNLPQFICAVETTFTAATGSGCETDTLTDGNVLSGSFLIEASAPIPFDADAGTMKTALEAMSWVGTVQVKQSAPSPQQGYTWTITFLDYKGDVPTLLVTSSLVGTGSQISVQEVR</sequence>
<dbReference type="SMART" id="SM00060">
    <property type="entry name" value="FN3"/>
    <property type="match status" value="5"/>
</dbReference>
<comment type="caution">
    <text evidence="4">The sequence shown here is derived from an EMBL/GenBank/DDBJ whole genome shotgun (WGS) entry which is preliminary data.</text>
</comment>
<gene>
    <name evidence="4" type="ORF">PF010_g22575</name>
</gene>
<evidence type="ECO:0000256" key="1">
    <source>
        <dbReference type="ARBA" id="ARBA00022737"/>
    </source>
</evidence>
<feature type="domain" description="Fibronectin type-III" evidence="3">
    <location>
        <begin position="190"/>
        <end position="299"/>
    </location>
</feature>
<organism evidence="4 5">
    <name type="scientific">Phytophthora fragariae</name>
    <dbReference type="NCBI Taxonomy" id="53985"/>
    <lineage>
        <taxon>Eukaryota</taxon>
        <taxon>Sar</taxon>
        <taxon>Stramenopiles</taxon>
        <taxon>Oomycota</taxon>
        <taxon>Peronosporomycetes</taxon>
        <taxon>Peronosporales</taxon>
        <taxon>Peronosporaceae</taxon>
        <taxon>Phytophthora</taxon>
    </lineage>
</organism>
<evidence type="ECO:0000313" key="4">
    <source>
        <dbReference type="EMBL" id="KAE9079939.1"/>
    </source>
</evidence>
<evidence type="ECO:0000313" key="5">
    <source>
        <dbReference type="Proteomes" id="UP000488956"/>
    </source>
</evidence>
<dbReference type="InterPro" id="IPR003961">
    <property type="entry name" value="FN3_dom"/>
</dbReference>
<dbReference type="PANTHER" id="PTHR13817">
    <property type="entry name" value="TITIN"/>
    <property type="match status" value="1"/>
</dbReference>
<dbReference type="InterPro" id="IPR013783">
    <property type="entry name" value="Ig-like_fold"/>
</dbReference>
<keyword evidence="1" id="KW-0677">Repeat</keyword>
<accession>A0A6G0K807</accession>
<feature type="region of interest" description="Disordered" evidence="2">
    <location>
        <begin position="1331"/>
        <end position="1352"/>
    </location>
</feature>
<name>A0A6G0K807_9STRA</name>
<dbReference type="Gene3D" id="2.60.40.10">
    <property type="entry name" value="Immunoglobulins"/>
    <property type="match status" value="4"/>
</dbReference>
<evidence type="ECO:0000259" key="3">
    <source>
        <dbReference type="PROSITE" id="PS50853"/>
    </source>
</evidence>